<dbReference type="HOGENOM" id="CLU_2421879_0_0_9"/>
<keyword evidence="1" id="KW-0472">Membrane</keyword>
<dbReference type="AlphaFoldDB" id="C0BAK1"/>
<accession>C0BAK1</accession>
<name>C0BAK1_9FIRM</name>
<keyword evidence="1" id="KW-1133">Transmembrane helix</keyword>
<evidence type="ECO:0000313" key="2">
    <source>
        <dbReference type="EMBL" id="EEG89125.1"/>
    </source>
</evidence>
<proteinExistence type="predicted"/>
<comment type="caution">
    <text evidence="2">The sequence shown here is derived from an EMBL/GenBank/DDBJ whole genome shotgun (WGS) entry which is preliminary data.</text>
</comment>
<dbReference type="EMBL" id="ABVR01000041">
    <property type="protein sequence ID" value="EEG89125.1"/>
    <property type="molecule type" value="Genomic_DNA"/>
</dbReference>
<evidence type="ECO:0000256" key="1">
    <source>
        <dbReference type="SAM" id="Phobius"/>
    </source>
</evidence>
<sequence>MVEGGNHGMKRRNIILLISIPLGIMLIVYYGYTALDTWIQFQIITGNGILVANSEWIFSIQNTFLFILKWFGPILSIICIYGILKLLKKNE</sequence>
<feature type="transmembrane region" description="Helical" evidence="1">
    <location>
        <begin position="12"/>
        <end position="32"/>
    </location>
</feature>
<reference evidence="2 3" key="2">
    <citation type="submission" date="2009-03" db="EMBL/GenBank/DDBJ databases">
        <title>Draft genome sequence of Coprococcus comes (ATCC 27758).</title>
        <authorList>
            <person name="Sudarsanam P."/>
            <person name="Ley R."/>
            <person name="Guruge J."/>
            <person name="Turnbaugh P.J."/>
            <person name="Mahowald M."/>
            <person name="Liep D."/>
            <person name="Gordon J."/>
        </authorList>
    </citation>
    <scope>NUCLEOTIDE SEQUENCE [LARGE SCALE GENOMIC DNA]</scope>
    <source>
        <strain evidence="2 3">ATCC 27758</strain>
    </source>
</reference>
<gene>
    <name evidence="2" type="ORF">COPCOM_02104</name>
</gene>
<dbReference type="Proteomes" id="UP000003793">
    <property type="component" value="Unassembled WGS sequence"/>
</dbReference>
<keyword evidence="1" id="KW-0812">Transmembrane</keyword>
<reference evidence="2 3" key="1">
    <citation type="submission" date="2009-02" db="EMBL/GenBank/DDBJ databases">
        <authorList>
            <person name="Fulton L."/>
            <person name="Clifton S."/>
            <person name="Fulton B."/>
            <person name="Xu J."/>
            <person name="Minx P."/>
            <person name="Pepin K.H."/>
            <person name="Johnson M."/>
            <person name="Bhonagiri V."/>
            <person name="Nash W.E."/>
            <person name="Mardis E.R."/>
            <person name="Wilson R.K."/>
        </authorList>
    </citation>
    <scope>NUCLEOTIDE SEQUENCE [LARGE SCALE GENOMIC DNA]</scope>
    <source>
        <strain evidence="2 3">ATCC 27758</strain>
    </source>
</reference>
<feature type="transmembrane region" description="Helical" evidence="1">
    <location>
        <begin position="64"/>
        <end position="84"/>
    </location>
</feature>
<protein>
    <submittedName>
        <fullName evidence="2">Uncharacterized protein</fullName>
    </submittedName>
</protein>
<organism evidence="2 3">
    <name type="scientific">Coprococcus comes ATCC 27758</name>
    <dbReference type="NCBI Taxonomy" id="470146"/>
    <lineage>
        <taxon>Bacteria</taxon>
        <taxon>Bacillati</taxon>
        <taxon>Bacillota</taxon>
        <taxon>Clostridia</taxon>
        <taxon>Lachnospirales</taxon>
        <taxon>Lachnospiraceae</taxon>
        <taxon>Coprococcus</taxon>
    </lineage>
</organism>
<evidence type="ECO:0000313" key="3">
    <source>
        <dbReference type="Proteomes" id="UP000003793"/>
    </source>
</evidence>